<sequence length="193" mass="21213">MFVFCRHQPHGSSAVSRITTTIPIGQTGVDNVQQCYKSVFREIIDSVLNECCSRYKNLKDLETQEANEQDRRCSPPTMNTRNTRGVVGINANSEQPVADEFLQLLPSLSRGNCAIGDPRPLGRPGGARGAGGRAAAIKLAHRDYCPRVSLVKEIPISVANFPQSRLYKCNRGGQFGHLVRTYQGLSRAQLPSD</sequence>
<keyword evidence="2" id="KW-1185">Reference proteome</keyword>
<reference evidence="1 2" key="1">
    <citation type="journal article" date="2019" name="Commun. Biol.">
        <title>The bagworm genome reveals a unique fibroin gene that provides high tensile strength.</title>
        <authorList>
            <person name="Kono N."/>
            <person name="Nakamura H."/>
            <person name="Ohtoshi R."/>
            <person name="Tomita M."/>
            <person name="Numata K."/>
            <person name="Arakawa K."/>
        </authorList>
    </citation>
    <scope>NUCLEOTIDE SEQUENCE [LARGE SCALE GENOMIC DNA]</scope>
</reference>
<dbReference type="Proteomes" id="UP000299102">
    <property type="component" value="Unassembled WGS sequence"/>
</dbReference>
<evidence type="ECO:0000313" key="1">
    <source>
        <dbReference type="EMBL" id="GBP24688.1"/>
    </source>
</evidence>
<name>A0A4C1UE88_EUMVA</name>
<gene>
    <name evidence="1" type="ORF">EVAR_15894_1</name>
</gene>
<dbReference type="EMBL" id="BGZK01000164">
    <property type="protein sequence ID" value="GBP24688.1"/>
    <property type="molecule type" value="Genomic_DNA"/>
</dbReference>
<accession>A0A4C1UE88</accession>
<protein>
    <submittedName>
        <fullName evidence="1">Uncharacterized protein</fullName>
    </submittedName>
</protein>
<evidence type="ECO:0000313" key="2">
    <source>
        <dbReference type="Proteomes" id="UP000299102"/>
    </source>
</evidence>
<organism evidence="1 2">
    <name type="scientific">Eumeta variegata</name>
    <name type="common">Bagworm moth</name>
    <name type="synonym">Eumeta japonica</name>
    <dbReference type="NCBI Taxonomy" id="151549"/>
    <lineage>
        <taxon>Eukaryota</taxon>
        <taxon>Metazoa</taxon>
        <taxon>Ecdysozoa</taxon>
        <taxon>Arthropoda</taxon>
        <taxon>Hexapoda</taxon>
        <taxon>Insecta</taxon>
        <taxon>Pterygota</taxon>
        <taxon>Neoptera</taxon>
        <taxon>Endopterygota</taxon>
        <taxon>Lepidoptera</taxon>
        <taxon>Glossata</taxon>
        <taxon>Ditrysia</taxon>
        <taxon>Tineoidea</taxon>
        <taxon>Psychidae</taxon>
        <taxon>Oiketicinae</taxon>
        <taxon>Eumeta</taxon>
    </lineage>
</organism>
<proteinExistence type="predicted"/>
<comment type="caution">
    <text evidence="1">The sequence shown here is derived from an EMBL/GenBank/DDBJ whole genome shotgun (WGS) entry which is preliminary data.</text>
</comment>
<dbReference type="AlphaFoldDB" id="A0A4C1UE88"/>